<protein>
    <recommendedName>
        <fullName evidence="3">F-box domain-containing protein</fullName>
    </recommendedName>
</protein>
<dbReference type="AlphaFoldDB" id="A0A067MRJ9"/>
<name>A0A067MRJ9_BOTB1</name>
<dbReference type="EMBL" id="KL198022">
    <property type="protein sequence ID" value="KDQ18224.1"/>
    <property type="molecule type" value="Genomic_DNA"/>
</dbReference>
<sequence>MDDMLGETCELSDITALPHGLSRPFQIVFSRCRHVTFGCPDPRRYEYDEHELPDAINIDACGDSLALLSRPTGFNEEPTYASSLMLDSIPHLRRNPHIQSLRLCRAGLPDLAAFIQVMRALSGLVKVILSEITPKCEGEVFNALADGEWIHHIQEIVLHQSTSSLLPLARSIKSCVERTGKACVRRVTLRDCTRADEEAVAALESLVEVLRVEGEVSGKRERGTSLW</sequence>
<proteinExistence type="predicted"/>
<keyword evidence="2" id="KW-1185">Reference proteome</keyword>
<dbReference type="STRING" id="930990.A0A067MRJ9"/>
<reference evidence="2" key="1">
    <citation type="journal article" date="2014" name="Proc. Natl. Acad. Sci. U.S.A.">
        <title>Extensive sampling of basidiomycete genomes demonstrates inadequacy of the white-rot/brown-rot paradigm for wood decay fungi.</title>
        <authorList>
            <person name="Riley R."/>
            <person name="Salamov A.A."/>
            <person name="Brown D.W."/>
            <person name="Nagy L.G."/>
            <person name="Floudas D."/>
            <person name="Held B.W."/>
            <person name="Levasseur A."/>
            <person name="Lombard V."/>
            <person name="Morin E."/>
            <person name="Otillar R."/>
            <person name="Lindquist E.A."/>
            <person name="Sun H."/>
            <person name="LaButti K.M."/>
            <person name="Schmutz J."/>
            <person name="Jabbour D."/>
            <person name="Luo H."/>
            <person name="Baker S.E."/>
            <person name="Pisabarro A.G."/>
            <person name="Walton J.D."/>
            <person name="Blanchette R.A."/>
            <person name="Henrissat B."/>
            <person name="Martin F."/>
            <person name="Cullen D."/>
            <person name="Hibbett D.S."/>
            <person name="Grigoriev I.V."/>
        </authorList>
    </citation>
    <scope>NUCLEOTIDE SEQUENCE [LARGE SCALE GENOMIC DNA]</scope>
    <source>
        <strain evidence="2">FD-172 SS1</strain>
    </source>
</reference>
<dbReference type="Proteomes" id="UP000027195">
    <property type="component" value="Unassembled WGS sequence"/>
</dbReference>
<evidence type="ECO:0000313" key="2">
    <source>
        <dbReference type="Proteomes" id="UP000027195"/>
    </source>
</evidence>
<dbReference type="InParanoid" id="A0A067MRJ9"/>
<gene>
    <name evidence="1" type="ORF">BOTBODRAFT_29566</name>
</gene>
<dbReference type="HOGENOM" id="CLU_1219527_0_0_1"/>
<organism evidence="1 2">
    <name type="scientific">Botryobasidium botryosum (strain FD-172 SS1)</name>
    <dbReference type="NCBI Taxonomy" id="930990"/>
    <lineage>
        <taxon>Eukaryota</taxon>
        <taxon>Fungi</taxon>
        <taxon>Dikarya</taxon>
        <taxon>Basidiomycota</taxon>
        <taxon>Agaricomycotina</taxon>
        <taxon>Agaricomycetes</taxon>
        <taxon>Cantharellales</taxon>
        <taxon>Botryobasidiaceae</taxon>
        <taxon>Botryobasidium</taxon>
    </lineage>
</organism>
<accession>A0A067MRJ9</accession>
<evidence type="ECO:0008006" key="3">
    <source>
        <dbReference type="Google" id="ProtNLM"/>
    </source>
</evidence>
<evidence type="ECO:0000313" key="1">
    <source>
        <dbReference type="EMBL" id="KDQ18224.1"/>
    </source>
</evidence>